<proteinExistence type="predicted"/>
<organism evidence="2 3">
    <name type="scientific">Bordetella genomosp. 10</name>
    <dbReference type="NCBI Taxonomy" id="1416804"/>
    <lineage>
        <taxon>Bacteria</taxon>
        <taxon>Pseudomonadati</taxon>
        <taxon>Pseudomonadota</taxon>
        <taxon>Betaproteobacteria</taxon>
        <taxon>Burkholderiales</taxon>
        <taxon>Alcaligenaceae</taxon>
        <taxon>Bordetella</taxon>
    </lineage>
</organism>
<name>A0A261S5S4_9BORD</name>
<protein>
    <recommendedName>
        <fullName evidence="1">DUF4935 domain-containing protein</fullName>
    </recommendedName>
</protein>
<comment type="caution">
    <text evidence="2">The sequence shown here is derived from an EMBL/GenBank/DDBJ whole genome shotgun (WGS) entry which is preliminary data.</text>
</comment>
<dbReference type="AlphaFoldDB" id="A0A261S5S4"/>
<evidence type="ECO:0000313" key="3">
    <source>
        <dbReference type="Proteomes" id="UP000216020"/>
    </source>
</evidence>
<evidence type="ECO:0000313" key="2">
    <source>
        <dbReference type="EMBL" id="OZI32337.1"/>
    </source>
</evidence>
<dbReference type="EMBL" id="NEVM01000005">
    <property type="protein sequence ID" value="OZI32337.1"/>
    <property type="molecule type" value="Genomic_DNA"/>
</dbReference>
<keyword evidence="3" id="KW-1185">Reference proteome</keyword>
<feature type="domain" description="DUF4935" evidence="1">
    <location>
        <begin position="30"/>
        <end position="109"/>
    </location>
</feature>
<evidence type="ECO:0000259" key="1">
    <source>
        <dbReference type="Pfam" id="PF16289"/>
    </source>
</evidence>
<sequence>MLKFAPQDGRDAAIQRLNEVDHRIVVGGEAVNDAVEIIEKMFSSATHIALIDTIKARAADRAIAKIAPFHRQRNGIDDAILIETYIDVIAAKSSTDDVYGFVTHNTHDFSDRSGDTRLPHPDLAALFDNSGSRYATNLGPLLGEFAEDLLDEVKFEREFGQEPRKLSELLEAEHRLFKQVWYNRHWNLRTAIERSKHRLVSREEWEQMPSKKRNDVTIDTVWEVALASAKRTEDELGPDEIGPWDDFEWGMINGKLSAIRWMLGDDWDMLDT</sequence>
<dbReference type="Proteomes" id="UP000216020">
    <property type="component" value="Unassembled WGS sequence"/>
</dbReference>
<accession>A0A261S5S4</accession>
<dbReference type="Pfam" id="PF16289">
    <property type="entry name" value="PIN_12"/>
    <property type="match status" value="1"/>
</dbReference>
<dbReference type="OrthoDB" id="8685584at2"/>
<reference evidence="3" key="1">
    <citation type="submission" date="2017-05" db="EMBL/GenBank/DDBJ databases">
        <title>Complete and WGS of Bordetella genogroups.</title>
        <authorList>
            <person name="Spilker T."/>
            <person name="Lipuma J."/>
        </authorList>
    </citation>
    <scope>NUCLEOTIDE SEQUENCE [LARGE SCALE GENOMIC DNA]</scope>
    <source>
        <strain evidence="3">AU16122</strain>
    </source>
</reference>
<dbReference type="InterPro" id="IPR032557">
    <property type="entry name" value="DUF4935"/>
</dbReference>
<gene>
    <name evidence="2" type="ORF">CAL29_18365</name>
</gene>